<dbReference type="InterPro" id="IPR036770">
    <property type="entry name" value="Ankyrin_rpt-contain_sf"/>
</dbReference>
<protein>
    <recommendedName>
        <fullName evidence="3">PGG domain-containing protein</fullName>
    </recommendedName>
</protein>
<feature type="transmembrane region" description="Helical" evidence="2">
    <location>
        <begin position="551"/>
        <end position="574"/>
    </location>
</feature>
<dbReference type="OrthoDB" id="1855590at2759"/>
<evidence type="ECO:0000313" key="4">
    <source>
        <dbReference type="EMBL" id="KAF3450499.1"/>
    </source>
</evidence>
<name>A0A8K0MLJ1_9ROSA</name>
<organism evidence="4 5">
    <name type="scientific">Rhamnella rubrinervis</name>
    <dbReference type="NCBI Taxonomy" id="2594499"/>
    <lineage>
        <taxon>Eukaryota</taxon>
        <taxon>Viridiplantae</taxon>
        <taxon>Streptophyta</taxon>
        <taxon>Embryophyta</taxon>
        <taxon>Tracheophyta</taxon>
        <taxon>Spermatophyta</taxon>
        <taxon>Magnoliopsida</taxon>
        <taxon>eudicotyledons</taxon>
        <taxon>Gunneridae</taxon>
        <taxon>Pentapetalae</taxon>
        <taxon>rosids</taxon>
        <taxon>fabids</taxon>
        <taxon>Rosales</taxon>
        <taxon>Rhamnaceae</taxon>
        <taxon>rhamnoid group</taxon>
        <taxon>Rhamneae</taxon>
        <taxon>Rhamnella</taxon>
    </lineage>
</organism>
<feature type="transmembrane region" description="Helical" evidence="2">
    <location>
        <begin position="519"/>
        <end position="539"/>
    </location>
</feature>
<dbReference type="InterPro" id="IPR026961">
    <property type="entry name" value="PGG_dom"/>
</dbReference>
<accession>A0A8K0MLJ1</accession>
<dbReference type="AlphaFoldDB" id="A0A8K0MLJ1"/>
<keyword evidence="2" id="KW-0472">Membrane</keyword>
<evidence type="ECO:0000259" key="3">
    <source>
        <dbReference type="Pfam" id="PF13962"/>
    </source>
</evidence>
<proteinExistence type="predicted"/>
<dbReference type="Gene3D" id="1.25.40.20">
    <property type="entry name" value="Ankyrin repeat-containing domain"/>
    <property type="match status" value="1"/>
</dbReference>
<feature type="transmembrane region" description="Helical" evidence="2">
    <location>
        <begin position="474"/>
        <end position="498"/>
    </location>
</feature>
<comment type="caution">
    <text evidence="4">The sequence shown here is derived from an EMBL/GenBank/DDBJ whole genome shotgun (WGS) entry which is preliminary data.</text>
</comment>
<dbReference type="PANTHER" id="PTHR24177:SF215">
    <property type="entry name" value="PGG DOMAIN-CONTAINING PROTEIN"/>
    <property type="match status" value="1"/>
</dbReference>
<keyword evidence="5" id="KW-1185">Reference proteome</keyword>
<dbReference type="Proteomes" id="UP000796880">
    <property type="component" value="Unassembled WGS sequence"/>
</dbReference>
<dbReference type="GO" id="GO:0016020">
    <property type="term" value="C:membrane"/>
    <property type="evidence" value="ECO:0007669"/>
    <property type="project" value="TreeGrafter"/>
</dbReference>
<keyword evidence="2" id="KW-1133">Transmembrane helix</keyword>
<evidence type="ECO:0000313" key="5">
    <source>
        <dbReference type="Proteomes" id="UP000796880"/>
    </source>
</evidence>
<reference evidence="4" key="1">
    <citation type="submission" date="2020-03" db="EMBL/GenBank/DDBJ databases">
        <title>A high-quality chromosome-level genome assembly of a woody plant with both climbing and erect habits, Rhamnella rubrinervis.</title>
        <authorList>
            <person name="Lu Z."/>
            <person name="Yang Y."/>
            <person name="Zhu X."/>
            <person name="Sun Y."/>
        </authorList>
    </citation>
    <scope>NUCLEOTIDE SEQUENCE</scope>
    <source>
        <strain evidence="4">BYM</strain>
        <tissue evidence="4">Leaf</tissue>
    </source>
</reference>
<dbReference type="SUPFAM" id="SSF48403">
    <property type="entry name" value="Ankyrin repeat"/>
    <property type="match status" value="1"/>
</dbReference>
<dbReference type="EMBL" id="VOIH02000003">
    <property type="protein sequence ID" value="KAF3450499.1"/>
    <property type="molecule type" value="Genomic_DNA"/>
</dbReference>
<sequence length="590" mass="67439">MWPTAKVGIFSVSNQILQDLAFVIAKKYPNLLVEKDGAGKIGLQLLSNNPLAFRSGKSYGWLKNFIFKHCIPTFEEDEKEEGYEEEDLKDRYEVDLFDHEDPDNSKRKGIRFTYVCNCMPINVASALRKINISIWKFLRGRYPMMKRMYDEHRKDESALRLAKFLIKRDMTWEVNLSQENKDKISLVAEDEGDRNIGEYEEAATKMGRLADWLVKEHKGKISLGAADEEGDGEKGEYEEAAEKLARLFNKLLDPTWKDNLSQKDEGQSTVEPVPGEVVESLPSPPTSLLVATTNGIVEIVEEILKVFPQAVEHVSDAGQNILHIAIKHRQLEIFHLVTKQMALSKSRLVRRIDNNGYTLLHQAGVMRYYTGTLPGPAFQLQEELWWFERVRNLIPSHYERHCSIKWKETAEVFFHRQHKDLLKEAQDWLKRTSESCSTVAVLIATVAFAAAYTIPGGSNPETGVPILLHDAFFLVFTVMDVLSLASSLTSVVMFLSILTSPFELQDFHRSLPRKLTLGFIFLFFSVAATMLAFAATIVLTVHLKKRWITTLIYSLAFLPVSVFALLQFPLYIALKNSIKYSWELIRTNRH</sequence>
<evidence type="ECO:0000256" key="1">
    <source>
        <dbReference type="SAM" id="MobiDB-lite"/>
    </source>
</evidence>
<gene>
    <name evidence="4" type="ORF">FNV43_RR06583</name>
</gene>
<keyword evidence="2" id="KW-0812">Transmembrane</keyword>
<feature type="domain" description="PGG" evidence="3">
    <location>
        <begin position="427"/>
        <end position="539"/>
    </location>
</feature>
<dbReference type="PANTHER" id="PTHR24177">
    <property type="entry name" value="CASKIN"/>
    <property type="match status" value="1"/>
</dbReference>
<dbReference type="Pfam" id="PF13962">
    <property type="entry name" value="PGG"/>
    <property type="match status" value="1"/>
</dbReference>
<evidence type="ECO:0000256" key="2">
    <source>
        <dbReference type="SAM" id="Phobius"/>
    </source>
</evidence>
<feature type="region of interest" description="Disordered" evidence="1">
    <location>
        <begin position="259"/>
        <end position="283"/>
    </location>
</feature>